<organism evidence="2 3">
    <name type="scientific">Chenopodium quinoa</name>
    <name type="common">Quinoa</name>
    <dbReference type="NCBI Taxonomy" id="63459"/>
    <lineage>
        <taxon>Eukaryota</taxon>
        <taxon>Viridiplantae</taxon>
        <taxon>Streptophyta</taxon>
        <taxon>Embryophyta</taxon>
        <taxon>Tracheophyta</taxon>
        <taxon>Spermatophyta</taxon>
        <taxon>Magnoliopsida</taxon>
        <taxon>eudicotyledons</taxon>
        <taxon>Gunneridae</taxon>
        <taxon>Pentapetalae</taxon>
        <taxon>Caryophyllales</taxon>
        <taxon>Chenopodiaceae</taxon>
        <taxon>Chenopodioideae</taxon>
        <taxon>Atripliceae</taxon>
        <taxon>Chenopodium</taxon>
    </lineage>
</organism>
<evidence type="ECO:0000313" key="2">
    <source>
        <dbReference type="EnsemblPlants" id="AUR62017371-RA:cds"/>
    </source>
</evidence>
<keyword evidence="3" id="KW-1185">Reference proteome</keyword>
<accession>A0A803LQZ2</accession>
<evidence type="ECO:0000313" key="3">
    <source>
        <dbReference type="Proteomes" id="UP000596660"/>
    </source>
</evidence>
<dbReference type="EnsemblPlants" id="AUR62017371-RA">
    <property type="protein sequence ID" value="AUR62017371-RA:cds"/>
    <property type="gene ID" value="AUR62017371"/>
</dbReference>
<sequence length="149" mass="16950">MKIDESKSVVPSRMKRKQDIDITEKQPLKARVRTVVFTNQNESSDHAIEEHKEIVSTNHVTAEEAPNPDEEIEIDEAPKTLKDGGQATVDESKELNLGILEDPRPIYIIPPEWEMFVDLLGEDVFNIEILPPWEMYLTGLLVKTAQEQG</sequence>
<feature type="region of interest" description="Disordered" evidence="1">
    <location>
        <begin position="1"/>
        <end position="22"/>
    </location>
</feature>
<proteinExistence type="predicted"/>
<dbReference type="Proteomes" id="UP000596660">
    <property type="component" value="Unplaced"/>
</dbReference>
<protein>
    <submittedName>
        <fullName evidence="2">Uncharacterized protein</fullName>
    </submittedName>
</protein>
<reference evidence="2" key="1">
    <citation type="journal article" date="2017" name="Nature">
        <title>The genome of Chenopodium quinoa.</title>
        <authorList>
            <person name="Jarvis D.E."/>
            <person name="Ho Y.S."/>
            <person name="Lightfoot D.J."/>
            <person name="Schmoeckel S.M."/>
            <person name="Li B."/>
            <person name="Borm T.J.A."/>
            <person name="Ohyanagi H."/>
            <person name="Mineta K."/>
            <person name="Michell C.T."/>
            <person name="Saber N."/>
            <person name="Kharbatia N.M."/>
            <person name="Rupper R.R."/>
            <person name="Sharp A.R."/>
            <person name="Dally N."/>
            <person name="Boughton B.A."/>
            <person name="Woo Y.H."/>
            <person name="Gao G."/>
            <person name="Schijlen E.G.W.M."/>
            <person name="Guo X."/>
            <person name="Momin A.A."/>
            <person name="Negrao S."/>
            <person name="Al-Babili S."/>
            <person name="Gehring C."/>
            <person name="Roessner U."/>
            <person name="Jung C."/>
            <person name="Murphy K."/>
            <person name="Arold S.T."/>
            <person name="Gojobori T."/>
            <person name="van der Linden C.G."/>
            <person name="van Loo E.N."/>
            <person name="Jellen E.N."/>
            <person name="Maughan P.J."/>
            <person name="Tester M."/>
        </authorList>
    </citation>
    <scope>NUCLEOTIDE SEQUENCE [LARGE SCALE GENOMIC DNA]</scope>
    <source>
        <strain evidence="2">cv. PI 614886</strain>
    </source>
</reference>
<name>A0A803LQZ2_CHEQI</name>
<dbReference type="AlphaFoldDB" id="A0A803LQZ2"/>
<reference evidence="2" key="2">
    <citation type="submission" date="2021-03" db="UniProtKB">
        <authorList>
            <consortium name="EnsemblPlants"/>
        </authorList>
    </citation>
    <scope>IDENTIFICATION</scope>
</reference>
<evidence type="ECO:0000256" key="1">
    <source>
        <dbReference type="SAM" id="MobiDB-lite"/>
    </source>
</evidence>
<dbReference type="Gramene" id="AUR62017371-RA">
    <property type="protein sequence ID" value="AUR62017371-RA:cds"/>
    <property type="gene ID" value="AUR62017371"/>
</dbReference>